<sequence>MEFQVQGSVLVNGEWVSRTADVYQIMARNQQQDDTEMQEPDTMLRNEVPELGILSRTVIESPFSRLVLPANIRHRELNDVLLVGEDSVHLKEIRDYGHLRHIASKTDFKGKILAARVFGEPRKVQVNTSELSPLLKHTSVHRGRRSTTGEEEASLPPEVIVLTLSSRTLMFLWASQTQIGPVTFRQKSIRLPSGSSRFDRPGHFLAVDPRCRAIAVAAHEGCFMIYKTKAMDKWREQTPTGYDEVPIVDEALVQIEGRIMHMEFLLSGGKQDDSHVVLAFILVHDGKTKLACYDWDCRLSLDDSSVRKDRSFVNAEDRNPSLLIPLDRSADFLLVCDRHISLYRRVLSGPPTSRRTFIQSPLLAPLRPGANKGSPRWVQWDRAPRNPDFSKEAFYIAREDGMVVYVERGQGDTLEVTEAGSWPYPIDTAFACINVDNSEFAQSYPDVLISGGAGSDGHLCRVGAWPKEYAYTLAASECHVFSPLESIPNWAPLTDLSITKLPEVRWPGDPARSGIFIANGEAPHGEVSELRHGLTALVDDSFGGIKGCTGVYIVDYGSETLSDEGNDTRQHYVTFIVAFPLENLVIRASRTQFEGAVGPDEPGVAWDAGVWEKTQLPIEDDTQQDHIIRDGETISACAYQDQYTIQITRKEARVLHRPTLLSVASFSFPSPLLQAATKPGFPFFVATLREADRFALQLFHIRDDGTIAETDDKNPRYNVPHDPSCIELLELDGAPHVFVGTIDAVIRLLSVDEAGSLKPVYEDNWAERAPNEAPNEVAMVCESAVLLTSRGRQQLMCGTRNGFVVSMTLEEHDGKSTHLTKMGRTVAQISPCATDQASAFVACGYDFCRIRAAPHHYPPIDIDSIWLVDRRKPAYAQGPLAAIDQLPLSGGPQNSGRNLGGFMLAVSGEQMVFAQLDYDVRRSIHDVSSSIPEDGKVIPRSLATTTTPKRLMYLEHLTKDSHKMAVATMEVKEERAPPNGYRAMHSSIKLINLYDEAPAEDTEIKQENEPSSTPNRLVTAELKLKHYERVYTMIEWTYHDRGHKYQFIVVGTGITEGLGQESGRRLFLKVDKSGLKLQKESIRDWPIRCLAVFDSKRIVMVVGKTLEIDEYDPVKGSWTQRGAIELPSPAAHISVDEACVFVSTTHDSHICYMLVPCQRPHKQHNMEFVPMSHDSRQRPSAHHLVYPLYDAATTADPKNSSDDRFTLLADKTCSVTGLFQPKTQTQQGSTDTLFEACLPRSVIRLHRGDVRPSWRRPCYQPFVPYKGVPSVLADDILGACSDGTIYGFSILTQSARRLLRLIQNLIEAKQKRDPALQYITIKHRSGDIFRILQNGAEGSQESLIKARDVDPEAQEKGEAAPRFKHVDGDLVVRFLHEDGDFERLVREGCDQDVMRLFVQRVNAVAAEGKKMGKVGGMEAEGTAFGRARRWVGDVVMPRL</sequence>
<dbReference type="InterPro" id="IPR018846">
    <property type="entry name" value="Beta-prop_RSE1/DDB1/CPSF1_1st"/>
</dbReference>
<dbReference type="InterPro" id="IPR050358">
    <property type="entry name" value="RSE1/DDB1/CFT1"/>
</dbReference>
<dbReference type="InterPro" id="IPR015943">
    <property type="entry name" value="WD40/YVTN_repeat-like_dom_sf"/>
</dbReference>
<evidence type="ECO:0000259" key="1">
    <source>
        <dbReference type="Pfam" id="PF10433"/>
    </source>
</evidence>
<protein>
    <submittedName>
        <fullName evidence="3">Uncharacterized protein</fullName>
    </submittedName>
</protein>
<dbReference type="Pfam" id="PF10433">
    <property type="entry name" value="Beta-prop_RSE1_1st"/>
    <property type="match status" value="1"/>
</dbReference>
<feature type="domain" description="RSE1/DDB1/CPSF1 second beta-propeller" evidence="2">
    <location>
        <begin position="622"/>
        <end position="844"/>
    </location>
</feature>
<keyword evidence="4" id="KW-1185">Reference proteome</keyword>
<name>A0A6G1J1L0_9PLEO</name>
<dbReference type="Pfam" id="PF23726">
    <property type="entry name" value="Beta-prop_RSE1_2nd"/>
    <property type="match status" value="1"/>
</dbReference>
<dbReference type="EMBL" id="MU005582">
    <property type="protein sequence ID" value="KAF2684103.1"/>
    <property type="molecule type" value="Genomic_DNA"/>
</dbReference>
<accession>A0A6G1J1L0</accession>
<organism evidence="3 4">
    <name type="scientific">Lentithecium fluviatile CBS 122367</name>
    <dbReference type="NCBI Taxonomy" id="1168545"/>
    <lineage>
        <taxon>Eukaryota</taxon>
        <taxon>Fungi</taxon>
        <taxon>Dikarya</taxon>
        <taxon>Ascomycota</taxon>
        <taxon>Pezizomycotina</taxon>
        <taxon>Dothideomycetes</taxon>
        <taxon>Pleosporomycetidae</taxon>
        <taxon>Pleosporales</taxon>
        <taxon>Massarineae</taxon>
        <taxon>Lentitheciaceae</taxon>
        <taxon>Lentithecium</taxon>
    </lineage>
</organism>
<dbReference type="InterPro" id="IPR058543">
    <property type="entry name" value="Beta-prop_RSE1/DDB1/CPSF1_2nd"/>
</dbReference>
<dbReference type="PANTHER" id="PTHR10644">
    <property type="entry name" value="DNA REPAIR/RNA PROCESSING CPSF FAMILY"/>
    <property type="match status" value="1"/>
</dbReference>
<evidence type="ECO:0000313" key="4">
    <source>
        <dbReference type="Proteomes" id="UP000799291"/>
    </source>
</evidence>
<evidence type="ECO:0000259" key="2">
    <source>
        <dbReference type="Pfam" id="PF23726"/>
    </source>
</evidence>
<proteinExistence type="predicted"/>
<dbReference type="Proteomes" id="UP000799291">
    <property type="component" value="Unassembled WGS sequence"/>
</dbReference>
<feature type="domain" description="RSE1/DDB1/CPSF1 first beta-propeller" evidence="1">
    <location>
        <begin position="67"/>
        <end position="413"/>
    </location>
</feature>
<gene>
    <name evidence="3" type="ORF">K458DRAFT_37500</name>
</gene>
<dbReference type="OrthoDB" id="20774at2759"/>
<reference evidence="3" key="1">
    <citation type="journal article" date="2020" name="Stud. Mycol.">
        <title>101 Dothideomycetes genomes: a test case for predicting lifestyles and emergence of pathogens.</title>
        <authorList>
            <person name="Haridas S."/>
            <person name="Albert R."/>
            <person name="Binder M."/>
            <person name="Bloem J."/>
            <person name="Labutti K."/>
            <person name="Salamov A."/>
            <person name="Andreopoulos B."/>
            <person name="Baker S."/>
            <person name="Barry K."/>
            <person name="Bills G."/>
            <person name="Bluhm B."/>
            <person name="Cannon C."/>
            <person name="Castanera R."/>
            <person name="Culley D."/>
            <person name="Daum C."/>
            <person name="Ezra D."/>
            <person name="Gonzalez J."/>
            <person name="Henrissat B."/>
            <person name="Kuo A."/>
            <person name="Liang C."/>
            <person name="Lipzen A."/>
            <person name="Lutzoni F."/>
            <person name="Magnuson J."/>
            <person name="Mondo S."/>
            <person name="Nolan M."/>
            <person name="Ohm R."/>
            <person name="Pangilinan J."/>
            <person name="Park H.-J."/>
            <person name="Ramirez L."/>
            <person name="Alfaro M."/>
            <person name="Sun H."/>
            <person name="Tritt A."/>
            <person name="Yoshinaga Y."/>
            <person name="Zwiers L.-H."/>
            <person name="Turgeon B."/>
            <person name="Goodwin S."/>
            <person name="Spatafora J."/>
            <person name="Crous P."/>
            <person name="Grigoriev I."/>
        </authorList>
    </citation>
    <scope>NUCLEOTIDE SEQUENCE</scope>
    <source>
        <strain evidence="3">CBS 122367</strain>
    </source>
</reference>
<dbReference type="Gene3D" id="2.130.10.10">
    <property type="entry name" value="YVTN repeat-like/Quinoprotein amine dehydrogenase"/>
    <property type="match status" value="3"/>
</dbReference>
<evidence type="ECO:0000313" key="3">
    <source>
        <dbReference type="EMBL" id="KAF2684103.1"/>
    </source>
</evidence>